<dbReference type="PANTHER" id="PTHR42693">
    <property type="entry name" value="ARYLSULFATASE FAMILY MEMBER"/>
    <property type="match status" value="1"/>
</dbReference>
<keyword evidence="2" id="KW-0732">Signal</keyword>
<dbReference type="RefSeq" id="WP_146585824.1">
    <property type="nucleotide sequence ID" value="NZ_SJPO01000003.1"/>
</dbReference>
<evidence type="ECO:0000256" key="1">
    <source>
        <dbReference type="ARBA" id="ARBA00008779"/>
    </source>
</evidence>
<evidence type="ECO:0000256" key="2">
    <source>
        <dbReference type="SAM" id="SignalP"/>
    </source>
</evidence>
<dbReference type="SUPFAM" id="SSF53649">
    <property type="entry name" value="Alkaline phosphatase-like"/>
    <property type="match status" value="1"/>
</dbReference>
<dbReference type="PANTHER" id="PTHR42693:SF33">
    <property type="entry name" value="ARYLSULFATASE"/>
    <property type="match status" value="1"/>
</dbReference>
<name>A0A5C5YSQ6_9BACT</name>
<dbReference type="InterPro" id="IPR000917">
    <property type="entry name" value="Sulfatase_N"/>
</dbReference>
<feature type="chain" id="PRO_5023127550" evidence="2">
    <location>
        <begin position="24"/>
        <end position="476"/>
    </location>
</feature>
<feature type="signal peptide" evidence="2">
    <location>
        <begin position="1"/>
        <end position="23"/>
    </location>
</feature>
<dbReference type="EC" id="3.1.6.1" evidence="4"/>
<dbReference type="AlphaFoldDB" id="A0A5C5YSQ6"/>
<dbReference type="GO" id="GO:0004065">
    <property type="term" value="F:arylsulfatase activity"/>
    <property type="evidence" value="ECO:0007669"/>
    <property type="project" value="UniProtKB-EC"/>
</dbReference>
<dbReference type="Gene3D" id="3.40.720.10">
    <property type="entry name" value="Alkaline Phosphatase, subunit A"/>
    <property type="match status" value="1"/>
</dbReference>
<feature type="domain" description="Sulfatase N-terminal" evidence="3">
    <location>
        <begin position="29"/>
        <end position="363"/>
    </location>
</feature>
<organism evidence="4 5">
    <name type="scientific">Posidoniimonas polymericola</name>
    <dbReference type="NCBI Taxonomy" id="2528002"/>
    <lineage>
        <taxon>Bacteria</taxon>
        <taxon>Pseudomonadati</taxon>
        <taxon>Planctomycetota</taxon>
        <taxon>Planctomycetia</taxon>
        <taxon>Pirellulales</taxon>
        <taxon>Lacipirellulaceae</taxon>
        <taxon>Posidoniimonas</taxon>
    </lineage>
</organism>
<evidence type="ECO:0000313" key="5">
    <source>
        <dbReference type="Proteomes" id="UP000318478"/>
    </source>
</evidence>
<dbReference type="InterPro" id="IPR050738">
    <property type="entry name" value="Sulfatase"/>
</dbReference>
<reference evidence="4 5" key="1">
    <citation type="submission" date="2019-02" db="EMBL/GenBank/DDBJ databases">
        <title>Deep-cultivation of Planctomycetes and their phenomic and genomic characterization uncovers novel biology.</title>
        <authorList>
            <person name="Wiegand S."/>
            <person name="Jogler M."/>
            <person name="Boedeker C."/>
            <person name="Pinto D."/>
            <person name="Vollmers J."/>
            <person name="Rivas-Marin E."/>
            <person name="Kohn T."/>
            <person name="Peeters S.H."/>
            <person name="Heuer A."/>
            <person name="Rast P."/>
            <person name="Oberbeckmann S."/>
            <person name="Bunk B."/>
            <person name="Jeske O."/>
            <person name="Meyerdierks A."/>
            <person name="Storesund J.E."/>
            <person name="Kallscheuer N."/>
            <person name="Luecker S."/>
            <person name="Lage O.M."/>
            <person name="Pohl T."/>
            <person name="Merkel B.J."/>
            <person name="Hornburger P."/>
            <person name="Mueller R.-W."/>
            <person name="Bruemmer F."/>
            <person name="Labrenz M."/>
            <person name="Spormann A.M."/>
            <person name="Op Den Camp H."/>
            <person name="Overmann J."/>
            <person name="Amann R."/>
            <person name="Jetten M.S.M."/>
            <person name="Mascher T."/>
            <person name="Medema M.H."/>
            <person name="Devos D.P."/>
            <person name="Kaster A.-K."/>
            <person name="Ovreas L."/>
            <person name="Rohde M."/>
            <person name="Galperin M.Y."/>
            <person name="Jogler C."/>
        </authorList>
    </citation>
    <scope>NUCLEOTIDE SEQUENCE [LARGE SCALE GENOMIC DNA]</scope>
    <source>
        <strain evidence="4 5">Pla123a</strain>
    </source>
</reference>
<protein>
    <submittedName>
        <fullName evidence="4">Arylsulfatase</fullName>
        <ecNumber evidence="4">3.1.6.1</ecNumber>
    </submittedName>
</protein>
<evidence type="ECO:0000313" key="4">
    <source>
        <dbReference type="EMBL" id="TWT77906.1"/>
    </source>
</evidence>
<dbReference type="EMBL" id="SJPO01000003">
    <property type="protein sequence ID" value="TWT77906.1"/>
    <property type="molecule type" value="Genomic_DNA"/>
</dbReference>
<proteinExistence type="inferred from homology"/>
<gene>
    <name evidence="4" type="primary">atsA_14</name>
    <name evidence="4" type="ORF">Pla123a_17050</name>
</gene>
<accession>A0A5C5YSQ6</accession>
<dbReference type="Gene3D" id="3.30.1120.10">
    <property type="match status" value="1"/>
</dbReference>
<dbReference type="Pfam" id="PF00884">
    <property type="entry name" value="Sulfatase"/>
    <property type="match status" value="1"/>
</dbReference>
<comment type="similarity">
    <text evidence="1">Belongs to the sulfatase family.</text>
</comment>
<dbReference type="Proteomes" id="UP000318478">
    <property type="component" value="Unassembled WGS sequence"/>
</dbReference>
<evidence type="ECO:0000259" key="3">
    <source>
        <dbReference type="Pfam" id="PF00884"/>
    </source>
</evidence>
<dbReference type="OrthoDB" id="9783154at2"/>
<dbReference type="InterPro" id="IPR017850">
    <property type="entry name" value="Alkaline_phosphatase_core_sf"/>
</dbReference>
<keyword evidence="4" id="KW-0378">Hydrolase</keyword>
<sequence precursor="true">MLSHRVCLLAAFLLAGAAPIATAQGPARPNIVMVFIDDMGWGDLSCFGGQEADPPGPETENIDRLAEEGIRFTQFYVNSPICSPSRCALTTGQYPQRHNITSYLASRRENKRRGVADWLDPKAPTLARALQEAGYATGHFGKWHLGGQRDVGEAPLILRYGFGESLTNFEGLGPRVLPMCDPHNGKPPHPHALGSDNLGRGPIFWRDRAYVTEEFTKAAINFIRAAEHRGEPFYANVWPDDVHSPFFPPEALRGDGGKRKLYHGVLDAMDQQLGELFDYIRERPSLRDNTLILLCSDNGPEPGAGRAGPYRGVKGTLYEGGVRSPMIAWGPGVLAEGVRGAVNESSVFAAFDIAPSVLALAGVDSPMLEQFDGEPLPGVLRGESQESRSAPLFFRRPPDRNNFARFKDLPDLAVREGDWKLLCEYDGTAPELYDLGSDRGEGNNVASDYPEVTQRLTDAALEWNASMPTDRGPELE</sequence>
<keyword evidence="5" id="KW-1185">Reference proteome</keyword>
<comment type="caution">
    <text evidence="4">The sequence shown here is derived from an EMBL/GenBank/DDBJ whole genome shotgun (WGS) entry which is preliminary data.</text>
</comment>